<dbReference type="STRING" id="1123755.SAMN05444714_3352"/>
<organism evidence="5 6">
    <name type="scientific">Yoonia litorea</name>
    <dbReference type="NCBI Taxonomy" id="1123755"/>
    <lineage>
        <taxon>Bacteria</taxon>
        <taxon>Pseudomonadati</taxon>
        <taxon>Pseudomonadota</taxon>
        <taxon>Alphaproteobacteria</taxon>
        <taxon>Rhodobacterales</taxon>
        <taxon>Paracoccaceae</taxon>
        <taxon>Yoonia</taxon>
    </lineage>
</organism>
<dbReference type="GO" id="GO:1990281">
    <property type="term" value="C:efflux pump complex"/>
    <property type="evidence" value="ECO:0007669"/>
    <property type="project" value="TreeGrafter"/>
</dbReference>
<feature type="coiled-coil region" evidence="2">
    <location>
        <begin position="83"/>
        <end position="148"/>
    </location>
</feature>
<dbReference type="InterPro" id="IPR006143">
    <property type="entry name" value="RND_pump_MFP"/>
</dbReference>
<evidence type="ECO:0000256" key="1">
    <source>
        <dbReference type="ARBA" id="ARBA00009477"/>
    </source>
</evidence>
<feature type="chain" id="PRO_5011482353" evidence="3">
    <location>
        <begin position="18"/>
        <end position="262"/>
    </location>
</feature>
<evidence type="ECO:0000313" key="5">
    <source>
        <dbReference type="EMBL" id="SFS22524.1"/>
    </source>
</evidence>
<dbReference type="NCBIfam" id="TIGR01730">
    <property type="entry name" value="RND_mfp"/>
    <property type="match status" value="1"/>
</dbReference>
<dbReference type="Pfam" id="PF25973">
    <property type="entry name" value="BSH_CzcB"/>
    <property type="match status" value="1"/>
</dbReference>
<dbReference type="Proteomes" id="UP000198926">
    <property type="component" value="Unassembled WGS sequence"/>
</dbReference>
<keyword evidence="6" id="KW-1185">Reference proteome</keyword>
<protein>
    <submittedName>
        <fullName evidence="5">RND family efflux transporter, MFP subunit</fullName>
    </submittedName>
</protein>
<keyword evidence="2" id="KW-0175">Coiled coil</keyword>
<evidence type="ECO:0000256" key="2">
    <source>
        <dbReference type="SAM" id="Coils"/>
    </source>
</evidence>
<dbReference type="RefSeq" id="WP_090210842.1">
    <property type="nucleotide sequence ID" value="NZ_FOZM01000006.1"/>
</dbReference>
<sequence>MRLASALICLAATSVHAQERFDCIMDPSMVVEVGSAVDGLISEAFVTRGDDIAAGQLIARLDARVEEAALAYARELAESASPVEIARNRLELVQRELERAERLLETNLVADSVVEALVSRRSEAELELQQAENNQRLASLEQRRVEAQLAQHEIRSPIDGIVITRMMSPGEFVYSQAPVAQLAQVDPIHVEVFLPTEIYPQFAKGDVASVFPAAPIGGQYEATIIAIDRVFDAASDTFGVRLALPNPEGALPTGLDCEISFE</sequence>
<evidence type="ECO:0000256" key="3">
    <source>
        <dbReference type="SAM" id="SignalP"/>
    </source>
</evidence>
<keyword evidence="3" id="KW-0732">Signal</keyword>
<dbReference type="EMBL" id="FOZM01000006">
    <property type="protein sequence ID" value="SFS22524.1"/>
    <property type="molecule type" value="Genomic_DNA"/>
</dbReference>
<dbReference type="OrthoDB" id="9791520at2"/>
<reference evidence="5 6" key="1">
    <citation type="submission" date="2016-10" db="EMBL/GenBank/DDBJ databases">
        <authorList>
            <person name="de Groot N.N."/>
        </authorList>
    </citation>
    <scope>NUCLEOTIDE SEQUENCE [LARGE SCALE GENOMIC DNA]</scope>
    <source>
        <strain evidence="5 6">DSM 29433</strain>
    </source>
</reference>
<dbReference type="Gene3D" id="2.40.30.170">
    <property type="match status" value="1"/>
</dbReference>
<evidence type="ECO:0000313" key="6">
    <source>
        <dbReference type="Proteomes" id="UP000198926"/>
    </source>
</evidence>
<proteinExistence type="inferred from homology"/>
<feature type="domain" description="CzcB-like barrel-sandwich hybrid" evidence="4">
    <location>
        <begin position="31"/>
        <end position="183"/>
    </location>
</feature>
<dbReference type="GO" id="GO:0015562">
    <property type="term" value="F:efflux transmembrane transporter activity"/>
    <property type="evidence" value="ECO:0007669"/>
    <property type="project" value="TreeGrafter"/>
</dbReference>
<dbReference type="AlphaFoldDB" id="A0A1I6N3Q5"/>
<evidence type="ECO:0000259" key="4">
    <source>
        <dbReference type="Pfam" id="PF25973"/>
    </source>
</evidence>
<dbReference type="SUPFAM" id="SSF111369">
    <property type="entry name" value="HlyD-like secretion proteins"/>
    <property type="match status" value="1"/>
</dbReference>
<dbReference type="Gene3D" id="2.40.50.100">
    <property type="match status" value="1"/>
</dbReference>
<dbReference type="Gene3D" id="1.10.287.470">
    <property type="entry name" value="Helix hairpin bin"/>
    <property type="match status" value="1"/>
</dbReference>
<name>A0A1I6N3Q5_9RHOB</name>
<gene>
    <name evidence="5" type="ORF">SAMN05444714_3352</name>
</gene>
<accession>A0A1I6N3Q5</accession>
<dbReference type="PANTHER" id="PTHR30469:SF15">
    <property type="entry name" value="HLYD FAMILY OF SECRETION PROTEINS"/>
    <property type="match status" value="1"/>
</dbReference>
<dbReference type="InterPro" id="IPR058647">
    <property type="entry name" value="BSH_CzcB-like"/>
</dbReference>
<feature type="signal peptide" evidence="3">
    <location>
        <begin position="1"/>
        <end position="17"/>
    </location>
</feature>
<comment type="similarity">
    <text evidence="1">Belongs to the membrane fusion protein (MFP) (TC 8.A.1) family.</text>
</comment>
<dbReference type="PANTHER" id="PTHR30469">
    <property type="entry name" value="MULTIDRUG RESISTANCE PROTEIN MDTA"/>
    <property type="match status" value="1"/>
</dbReference>